<evidence type="ECO:0000256" key="3">
    <source>
        <dbReference type="ARBA" id="ARBA00022737"/>
    </source>
</evidence>
<dbReference type="GO" id="GO:0007097">
    <property type="term" value="P:nuclear migration"/>
    <property type="evidence" value="ECO:0007669"/>
    <property type="project" value="TreeGrafter"/>
</dbReference>
<evidence type="ECO:0000313" key="9">
    <source>
        <dbReference type="WBParaSite" id="maker-uti_cns_0004035-snap-gene-0.2-mRNA-1"/>
    </source>
</evidence>
<dbReference type="Proteomes" id="UP000095280">
    <property type="component" value="Unplaced"/>
</dbReference>
<comment type="subcellular location">
    <subcellularLocation>
        <location evidence="1">Membrane</location>
    </subcellularLocation>
</comment>
<dbReference type="GO" id="GO:0034993">
    <property type="term" value="C:meiotic nuclear membrane microtubule tethering complex"/>
    <property type="evidence" value="ECO:0007669"/>
    <property type="project" value="TreeGrafter"/>
</dbReference>
<keyword evidence="8" id="KW-1185">Reference proteome</keyword>
<evidence type="ECO:0000256" key="4">
    <source>
        <dbReference type="ARBA" id="ARBA00022989"/>
    </source>
</evidence>
<name>A0A1I8H1H0_9PLAT</name>
<dbReference type="SUPFAM" id="SSF46966">
    <property type="entry name" value="Spectrin repeat"/>
    <property type="match status" value="3"/>
</dbReference>
<organism evidence="8 9">
    <name type="scientific">Macrostomum lignano</name>
    <dbReference type="NCBI Taxonomy" id="282301"/>
    <lineage>
        <taxon>Eukaryota</taxon>
        <taxon>Metazoa</taxon>
        <taxon>Spiralia</taxon>
        <taxon>Lophotrochozoa</taxon>
        <taxon>Platyhelminthes</taxon>
        <taxon>Rhabditophora</taxon>
        <taxon>Macrostomorpha</taxon>
        <taxon>Macrostomida</taxon>
        <taxon>Macrostomidae</taxon>
        <taxon>Macrostomum</taxon>
    </lineage>
</organism>
<keyword evidence="6" id="KW-0175">Coiled coil</keyword>
<evidence type="ECO:0000256" key="2">
    <source>
        <dbReference type="ARBA" id="ARBA00022692"/>
    </source>
</evidence>
<evidence type="ECO:0000313" key="8">
    <source>
        <dbReference type="Proteomes" id="UP000095280"/>
    </source>
</evidence>
<dbReference type="GO" id="GO:0005737">
    <property type="term" value="C:cytoplasm"/>
    <property type="evidence" value="ECO:0007669"/>
    <property type="project" value="TreeGrafter"/>
</dbReference>
<sequence length="969" mass="105382">DLQSEAATSGKDRLASLVDFASRLADSGIQEVDSSLLEVRRPSTAASVAGDELADLEARLADCAERLRRRADQLAELASAAGNRRARLAAAEAELKSLRAPRPSLETKLAQLDGLRALARRLDDADDNAAAGAVIVDDVDSRSRRLRRDVADAVDEATARVADHRAWAERAAALSDWLSEAERELAEAADAPEADRESIANKAELARTVAETLPDGETLAMQAAGAADRALTGTAPAGRDEIRAELRDLRRRFDAWCEASAELRRRLEAAGLQWSDYDESYQRLVAWLKEAEFAATGDFPLQPGLPEKRSQLHFHRSRLHDIRTREPVLEALIRRGQQLASPHVANKLAQLSARYRDLADSSAGAVRHCEQVFESHLAYQDAFQLAADWLHSANERLARCESAGESSDADPSTSGLSDSPSDLVDAVDSLVDAALPDSETKTSAALKLGEAVLTETAESGRPAVQREMDWLDRGVQAVRERCQDLQARLRQRLADSREFESEYERLYKLLREAEAEAASLTSAIAADAAGKRQLAEQISSMADRLSGDEPAFSSLRELADRRDNRASQRAAALCARLIRLRTGLRESAAAQLRRAGEHEAFDESARQLGQSLDEAGADLNAILRRSQPATTEEAEETLAELAGVRDRLGDVELQCDRLSAAVDRIAPATSAEGRAAAHELCSNLRQTYSQLAEQAAQAAASLESSCQSLNSYKLALAQAEQWLAASESRLVDVYGENDSGRGGDTADLRARLHSLRAFQQDLVSSGRLRIDQQLIDRFGAEDTDNPEIRQLQRRRDDLLDRCGKLIDRRQADLARRAERQEARAVWLDWLTGARSVLAAANSTGGGEDQRTALQLRRDKLEELLASLPDGQAALNRLAELDGGDSEDGEVAEGQSELDSLEKSSSAGADAARQSLERLLEVESAVESFNSRLRSLELQARGGGVSGGNEAAASAVEKVRLADKFEALLD</sequence>
<feature type="coiled-coil region" evidence="6">
    <location>
        <begin position="53"/>
        <end position="84"/>
    </location>
</feature>
<reference evidence="9" key="1">
    <citation type="submission" date="2016-11" db="UniProtKB">
        <authorList>
            <consortium name="WormBaseParasite"/>
        </authorList>
    </citation>
    <scope>IDENTIFICATION</scope>
</reference>
<dbReference type="PANTHER" id="PTHR47535:SF7">
    <property type="entry name" value="CALMIN"/>
    <property type="match status" value="1"/>
</dbReference>
<feature type="coiled-coil region" evidence="6">
    <location>
        <begin position="496"/>
        <end position="523"/>
    </location>
</feature>
<evidence type="ECO:0000256" key="1">
    <source>
        <dbReference type="ARBA" id="ARBA00004370"/>
    </source>
</evidence>
<dbReference type="AlphaFoldDB" id="A0A1I8H1H0"/>
<accession>A0A1I8H1H0</accession>
<evidence type="ECO:0000256" key="6">
    <source>
        <dbReference type="SAM" id="Coils"/>
    </source>
</evidence>
<feature type="region of interest" description="Disordered" evidence="7">
    <location>
        <begin position="401"/>
        <end position="421"/>
    </location>
</feature>
<feature type="compositionally biased region" description="Acidic residues" evidence="7">
    <location>
        <begin position="881"/>
        <end position="890"/>
    </location>
</feature>
<proteinExistence type="predicted"/>
<evidence type="ECO:0000256" key="7">
    <source>
        <dbReference type="SAM" id="MobiDB-lite"/>
    </source>
</evidence>
<dbReference type="InterPro" id="IPR052403">
    <property type="entry name" value="LINC-complex_assoc"/>
</dbReference>
<dbReference type="InterPro" id="IPR018159">
    <property type="entry name" value="Spectrin/alpha-actinin"/>
</dbReference>
<dbReference type="GO" id="GO:0005640">
    <property type="term" value="C:nuclear outer membrane"/>
    <property type="evidence" value="ECO:0007669"/>
    <property type="project" value="TreeGrafter"/>
</dbReference>
<keyword evidence="3" id="KW-0677">Repeat</keyword>
<evidence type="ECO:0000256" key="5">
    <source>
        <dbReference type="ARBA" id="ARBA00023136"/>
    </source>
</evidence>
<dbReference type="GO" id="GO:0008285">
    <property type="term" value="P:negative regulation of cell population proliferation"/>
    <property type="evidence" value="ECO:0007669"/>
    <property type="project" value="TreeGrafter"/>
</dbReference>
<keyword evidence="4" id="KW-1133">Transmembrane helix</keyword>
<feature type="region of interest" description="Disordered" evidence="7">
    <location>
        <begin position="881"/>
        <end position="908"/>
    </location>
</feature>
<dbReference type="SMART" id="SM00150">
    <property type="entry name" value="SPEC"/>
    <property type="match status" value="2"/>
</dbReference>
<dbReference type="Gene3D" id="1.20.58.60">
    <property type="match status" value="3"/>
</dbReference>
<keyword evidence="5" id="KW-0472">Membrane</keyword>
<keyword evidence="2" id="KW-0812">Transmembrane</keyword>
<dbReference type="PANTHER" id="PTHR47535">
    <property type="entry name" value="MUSCLE-SPECIFIC PROTEIN 300 KDA, ISOFORM G"/>
    <property type="match status" value="1"/>
</dbReference>
<protein>
    <submittedName>
        <fullName evidence="9">Non-specific serine/threonine protein kinase</fullName>
    </submittedName>
</protein>
<dbReference type="GO" id="GO:0051015">
    <property type="term" value="F:actin filament binding"/>
    <property type="evidence" value="ECO:0007669"/>
    <property type="project" value="TreeGrafter"/>
</dbReference>
<dbReference type="WBParaSite" id="maker-uti_cns_0004035-snap-gene-0.2-mRNA-1">
    <property type="protein sequence ID" value="maker-uti_cns_0004035-snap-gene-0.2-mRNA-1"/>
    <property type="gene ID" value="maker-uti_cns_0004035-snap-gene-0.2"/>
</dbReference>